<evidence type="ECO:0000256" key="1">
    <source>
        <dbReference type="SAM" id="Phobius"/>
    </source>
</evidence>
<evidence type="ECO:0000313" key="2">
    <source>
        <dbReference type="EMBL" id="ABY35295.1"/>
    </source>
</evidence>
<name>A9WEY0_CHLAA</name>
<feature type="transmembrane region" description="Helical" evidence="1">
    <location>
        <begin position="404"/>
        <end position="426"/>
    </location>
</feature>
<dbReference type="Proteomes" id="UP000002008">
    <property type="component" value="Chromosome"/>
</dbReference>
<feature type="transmembrane region" description="Helical" evidence="1">
    <location>
        <begin position="298"/>
        <end position="317"/>
    </location>
</feature>
<dbReference type="PATRIC" id="fig|324602.8.peg.2363"/>
<dbReference type="InterPro" id="IPR036259">
    <property type="entry name" value="MFS_trans_sf"/>
</dbReference>
<dbReference type="PANTHER" id="PTHR11328:SF24">
    <property type="entry name" value="MAJOR FACILITATOR SUPERFAMILY (MFS) PROFILE DOMAIN-CONTAINING PROTEIN"/>
    <property type="match status" value="1"/>
</dbReference>
<dbReference type="Pfam" id="PF13347">
    <property type="entry name" value="MFS_2"/>
    <property type="match status" value="1"/>
</dbReference>
<dbReference type="GO" id="GO:0015293">
    <property type="term" value="F:symporter activity"/>
    <property type="evidence" value="ECO:0007669"/>
    <property type="project" value="InterPro"/>
</dbReference>
<dbReference type="CDD" id="cd17332">
    <property type="entry name" value="MFS_MelB_like"/>
    <property type="match status" value="1"/>
</dbReference>
<dbReference type="SUPFAM" id="SSF103473">
    <property type="entry name" value="MFS general substrate transporter"/>
    <property type="match status" value="1"/>
</dbReference>
<keyword evidence="1" id="KW-0812">Transmembrane</keyword>
<keyword evidence="1" id="KW-0472">Membrane</keyword>
<reference evidence="3" key="1">
    <citation type="journal article" date="2011" name="BMC Genomics">
        <title>Complete genome sequence of the filamentous anoxygenic phototrophic bacterium Chloroflexus aurantiacus.</title>
        <authorList>
            <person name="Tang K.H."/>
            <person name="Barry K."/>
            <person name="Chertkov O."/>
            <person name="Dalin E."/>
            <person name="Han C.S."/>
            <person name="Hauser L.J."/>
            <person name="Honchak B.M."/>
            <person name="Karbach L.E."/>
            <person name="Land M.L."/>
            <person name="Lapidus A."/>
            <person name="Larimer F.W."/>
            <person name="Mikhailova N."/>
            <person name="Pitluck S."/>
            <person name="Pierson B.K."/>
            <person name="Blankenship R.E."/>
        </authorList>
    </citation>
    <scope>NUCLEOTIDE SEQUENCE [LARGE SCALE GENOMIC DNA]</scope>
    <source>
        <strain evidence="3">ATCC 29366 / DSM 635 / J-10-fl</strain>
    </source>
</reference>
<dbReference type="FunFam" id="1.20.1250.20:FF:001276">
    <property type="entry name" value="Sodium:melibiose symporter"/>
    <property type="match status" value="1"/>
</dbReference>
<dbReference type="STRING" id="324602.Caur_2083"/>
<dbReference type="GO" id="GO:0005886">
    <property type="term" value="C:plasma membrane"/>
    <property type="evidence" value="ECO:0000318"/>
    <property type="project" value="GO_Central"/>
</dbReference>
<dbReference type="KEGG" id="cau:Caur_2083"/>
<feature type="transmembrane region" description="Helical" evidence="1">
    <location>
        <begin position="7"/>
        <end position="24"/>
    </location>
</feature>
<evidence type="ECO:0000313" key="3">
    <source>
        <dbReference type="Proteomes" id="UP000002008"/>
    </source>
</evidence>
<dbReference type="EnsemblBacteria" id="ABY35295">
    <property type="protein sequence ID" value="ABY35295"/>
    <property type="gene ID" value="Caur_2083"/>
</dbReference>
<sequence>MSRLLRYITYSMGNFANTIAYQVFGNRIQFYYVDVLGLSAATAGIIWTIYGLWNAINDPLMGQLSDRTRTPMGRRVPYVVFGAVPLGLSFFFLWTPPGQSPWLLAAYFLIILFIFDTLYSLTIIAYNSLFPEVAPNLRERINLSATREVLATIALLLSFILAPILAETVGYIWMGAIMGTLVGVGYLIAMIGVREAPVQHDGQQVHLLTALRITLASRPFRWFIGANIAKEYVWLALAAMLPFWRKYALGIQGPIEVAGIRLSAGDAEAILLGVPILLTIPMLLAWRPLVTRIGPRRAWMITSLCFIPGFVMMMLATDFVSGLMGTLLVVPGLAGSMLMPFPLISEVIDDDAARHGVRREGIFFGMNGGITKLAFSAQGVLFASVLSLAGYVAGSDLQTPGAIWGIRFLIGGTTIIAALIIVFCMWKYPLERAPKAALAPERVVS</sequence>
<dbReference type="RefSeq" id="WP_012257949.1">
    <property type="nucleotide sequence ID" value="NC_010175.1"/>
</dbReference>
<dbReference type="GO" id="GO:0008643">
    <property type="term" value="P:carbohydrate transport"/>
    <property type="evidence" value="ECO:0007669"/>
    <property type="project" value="InterPro"/>
</dbReference>
<dbReference type="Gene3D" id="1.20.1250.20">
    <property type="entry name" value="MFS general substrate transporter like domains"/>
    <property type="match status" value="1"/>
</dbReference>
<accession>A9WEY0</accession>
<feature type="transmembrane region" description="Helical" evidence="1">
    <location>
        <begin position="76"/>
        <end position="94"/>
    </location>
</feature>
<feature type="transmembrane region" description="Helical" evidence="1">
    <location>
        <begin position="222"/>
        <end position="244"/>
    </location>
</feature>
<proteinExistence type="predicted"/>
<keyword evidence="3" id="KW-1185">Reference proteome</keyword>
<organism evidence="2 3">
    <name type="scientific">Chloroflexus aurantiacus (strain ATCC 29366 / DSM 635 / J-10-fl)</name>
    <dbReference type="NCBI Taxonomy" id="324602"/>
    <lineage>
        <taxon>Bacteria</taxon>
        <taxon>Bacillati</taxon>
        <taxon>Chloroflexota</taxon>
        <taxon>Chloroflexia</taxon>
        <taxon>Chloroflexales</taxon>
        <taxon>Chloroflexineae</taxon>
        <taxon>Chloroflexaceae</taxon>
        <taxon>Chloroflexus</taxon>
    </lineage>
</organism>
<dbReference type="eggNOG" id="COG2211">
    <property type="taxonomic scope" value="Bacteria"/>
</dbReference>
<dbReference type="HOGENOM" id="CLU_027408_6_0_0"/>
<feature type="transmembrane region" description="Helical" evidence="1">
    <location>
        <begin position="269"/>
        <end position="286"/>
    </location>
</feature>
<dbReference type="InParanoid" id="A9WEY0"/>
<keyword evidence="1" id="KW-1133">Transmembrane helix</keyword>
<dbReference type="AlphaFoldDB" id="A9WEY0"/>
<dbReference type="EMBL" id="CP000909">
    <property type="protein sequence ID" value="ABY35295.1"/>
    <property type="molecule type" value="Genomic_DNA"/>
</dbReference>
<dbReference type="PANTHER" id="PTHR11328">
    <property type="entry name" value="MAJOR FACILITATOR SUPERFAMILY DOMAIN-CONTAINING PROTEIN"/>
    <property type="match status" value="1"/>
</dbReference>
<dbReference type="GO" id="GO:0055085">
    <property type="term" value="P:transmembrane transport"/>
    <property type="evidence" value="ECO:0000318"/>
    <property type="project" value="GO_Central"/>
</dbReference>
<feature type="transmembrane region" description="Helical" evidence="1">
    <location>
        <begin position="30"/>
        <end position="55"/>
    </location>
</feature>
<feature type="transmembrane region" description="Helical" evidence="1">
    <location>
        <begin position="172"/>
        <end position="193"/>
    </location>
</feature>
<protein>
    <submittedName>
        <fullName evidence="2">Na+/melibiose symporter and related transporter-like protein</fullName>
    </submittedName>
</protein>
<feature type="transmembrane region" description="Helical" evidence="1">
    <location>
        <begin position="106"/>
        <end position="129"/>
    </location>
</feature>
<gene>
    <name evidence="2" type="ordered locus">Caur_2083</name>
</gene>
<feature type="transmembrane region" description="Helical" evidence="1">
    <location>
        <begin position="369"/>
        <end position="392"/>
    </location>
</feature>
<feature type="transmembrane region" description="Helical" evidence="1">
    <location>
        <begin position="323"/>
        <end position="348"/>
    </location>
</feature>
<dbReference type="InterPro" id="IPR039672">
    <property type="entry name" value="MFS_2"/>
</dbReference>
<feature type="transmembrane region" description="Helical" evidence="1">
    <location>
        <begin position="149"/>
        <end position="166"/>
    </location>
</feature>